<comment type="caution">
    <text evidence="1">The sequence shown here is derived from an EMBL/GenBank/DDBJ whole genome shotgun (WGS) entry which is preliminary data.</text>
</comment>
<organism evidence="1 2">
    <name type="scientific">Dioscorea alata</name>
    <name type="common">Purple yam</name>
    <dbReference type="NCBI Taxonomy" id="55571"/>
    <lineage>
        <taxon>Eukaryota</taxon>
        <taxon>Viridiplantae</taxon>
        <taxon>Streptophyta</taxon>
        <taxon>Embryophyta</taxon>
        <taxon>Tracheophyta</taxon>
        <taxon>Spermatophyta</taxon>
        <taxon>Magnoliopsida</taxon>
        <taxon>Liliopsida</taxon>
        <taxon>Dioscoreales</taxon>
        <taxon>Dioscoreaceae</taxon>
        <taxon>Dioscorea</taxon>
    </lineage>
</organism>
<keyword evidence="2" id="KW-1185">Reference proteome</keyword>
<protein>
    <submittedName>
        <fullName evidence="1">Uncharacterized protein</fullName>
    </submittedName>
</protein>
<name>A0ACB7U5E1_DIOAL</name>
<accession>A0ACB7U5E1</accession>
<evidence type="ECO:0000313" key="2">
    <source>
        <dbReference type="Proteomes" id="UP000827976"/>
    </source>
</evidence>
<dbReference type="EMBL" id="CM037028">
    <property type="protein sequence ID" value="KAH7655483.1"/>
    <property type="molecule type" value="Genomic_DNA"/>
</dbReference>
<sequence>MGHRTNVPHYSSIAFALHSHLFVSSEMNPNSNWL</sequence>
<dbReference type="Proteomes" id="UP000827976">
    <property type="component" value="Chromosome 18"/>
</dbReference>
<proteinExistence type="predicted"/>
<evidence type="ECO:0000313" key="1">
    <source>
        <dbReference type="EMBL" id="KAH7655483.1"/>
    </source>
</evidence>
<gene>
    <name evidence="1" type="ORF">IHE45_18G013600</name>
</gene>
<reference evidence="2" key="1">
    <citation type="journal article" date="2022" name="Nat. Commun.">
        <title>Chromosome evolution and the genetic basis of agronomically important traits in greater yam.</title>
        <authorList>
            <person name="Bredeson J.V."/>
            <person name="Lyons J.B."/>
            <person name="Oniyinde I.O."/>
            <person name="Okereke N.R."/>
            <person name="Kolade O."/>
            <person name="Nnabue I."/>
            <person name="Nwadili C.O."/>
            <person name="Hribova E."/>
            <person name="Parker M."/>
            <person name="Nwogha J."/>
            <person name="Shu S."/>
            <person name="Carlson J."/>
            <person name="Kariba R."/>
            <person name="Muthemba S."/>
            <person name="Knop K."/>
            <person name="Barton G.J."/>
            <person name="Sherwood A.V."/>
            <person name="Lopez-Montes A."/>
            <person name="Asiedu R."/>
            <person name="Jamnadass R."/>
            <person name="Muchugi A."/>
            <person name="Goodstein D."/>
            <person name="Egesi C.N."/>
            <person name="Featherston J."/>
            <person name="Asfaw A."/>
            <person name="Simpson G.G."/>
            <person name="Dolezel J."/>
            <person name="Hendre P.S."/>
            <person name="Van Deynze A."/>
            <person name="Kumar P.L."/>
            <person name="Obidiegwu J.E."/>
            <person name="Bhattacharjee R."/>
            <person name="Rokhsar D.S."/>
        </authorList>
    </citation>
    <scope>NUCLEOTIDE SEQUENCE [LARGE SCALE GENOMIC DNA]</scope>
    <source>
        <strain evidence="2">cv. TDa95/00328</strain>
    </source>
</reference>